<keyword evidence="1" id="KW-0472">Membrane</keyword>
<keyword evidence="1" id="KW-0812">Transmembrane</keyword>
<feature type="domain" description="Pyrrolo-quinoline quinone repeat" evidence="2">
    <location>
        <begin position="137"/>
        <end position="244"/>
    </location>
</feature>
<sequence length="261" mass="27898">LIWVQNCPEVKTPPLIFAAASNNYSRLDRKQMIVTNRGSRKWLFWMFGVLLIVAVTAGCVNDLTPHGAWSSPVIVDDKLLIGNVDGNLVRLDLATGNLDSGWSYPREDGLGAIYSDVLVADGAVYGSGYTCRGDDCEGEIFAVDLIDGFSIWGQSGLSLKTKLIGQVGLLGTTLFVGTSALGDEDDGADGYLYALDTTPGTSSIVKWRIPLDGNAWGGVAVEDSMAYLATMAGTVYAINVKDAEPGGLFDQDPSLRVAWTF</sequence>
<dbReference type="InterPro" id="IPR002372">
    <property type="entry name" value="PQQ_rpt_dom"/>
</dbReference>
<feature type="non-terminal residue" evidence="3">
    <location>
        <position position="261"/>
    </location>
</feature>
<reference evidence="3" key="1">
    <citation type="submission" date="2018-05" db="EMBL/GenBank/DDBJ databases">
        <authorList>
            <person name="Lanie J.A."/>
            <person name="Ng W.-L."/>
            <person name="Kazmierczak K.M."/>
            <person name="Andrzejewski T.M."/>
            <person name="Davidsen T.M."/>
            <person name="Wayne K.J."/>
            <person name="Tettelin H."/>
            <person name="Glass J.I."/>
            <person name="Rusch D."/>
            <person name="Podicherti R."/>
            <person name="Tsui H.-C.T."/>
            <person name="Winkler M.E."/>
        </authorList>
    </citation>
    <scope>NUCLEOTIDE SEQUENCE</scope>
</reference>
<feature type="transmembrane region" description="Helical" evidence="1">
    <location>
        <begin position="42"/>
        <end position="60"/>
    </location>
</feature>
<keyword evidence="1" id="KW-1133">Transmembrane helix</keyword>
<dbReference type="Gene3D" id="2.130.10.10">
    <property type="entry name" value="YVTN repeat-like/Quinoprotein amine dehydrogenase"/>
    <property type="match status" value="1"/>
</dbReference>
<dbReference type="InterPro" id="IPR011047">
    <property type="entry name" value="Quinoprotein_ADH-like_sf"/>
</dbReference>
<organism evidence="3">
    <name type="scientific">marine metagenome</name>
    <dbReference type="NCBI Taxonomy" id="408172"/>
    <lineage>
        <taxon>unclassified sequences</taxon>
        <taxon>metagenomes</taxon>
        <taxon>ecological metagenomes</taxon>
    </lineage>
</organism>
<dbReference type="InterPro" id="IPR018391">
    <property type="entry name" value="PQQ_b-propeller_rpt"/>
</dbReference>
<evidence type="ECO:0000256" key="1">
    <source>
        <dbReference type="SAM" id="Phobius"/>
    </source>
</evidence>
<dbReference type="SUPFAM" id="SSF50998">
    <property type="entry name" value="Quinoprotein alcohol dehydrogenase-like"/>
    <property type="match status" value="1"/>
</dbReference>
<accession>A0A382NZ53</accession>
<dbReference type="InterPro" id="IPR015943">
    <property type="entry name" value="WD40/YVTN_repeat-like_dom_sf"/>
</dbReference>
<dbReference type="SMART" id="SM00564">
    <property type="entry name" value="PQQ"/>
    <property type="match status" value="4"/>
</dbReference>
<feature type="non-terminal residue" evidence="3">
    <location>
        <position position="1"/>
    </location>
</feature>
<evidence type="ECO:0000313" key="3">
    <source>
        <dbReference type="EMBL" id="SVC64992.1"/>
    </source>
</evidence>
<protein>
    <recommendedName>
        <fullName evidence="2">Pyrrolo-quinoline quinone repeat domain-containing protein</fullName>
    </recommendedName>
</protein>
<dbReference type="EMBL" id="UINC01102971">
    <property type="protein sequence ID" value="SVC64992.1"/>
    <property type="molecule type" value="Genomic_DNA"/>
</dbReference>
<name>A0A382NZ53_9ZZZZ</name>
<evidence type="ECO:0000259" key="2">
    <source>
        <dbReference type="Pfam" id="PF13360"/>
    </source>
</evidence>
<gene>
    <name evidence="3" type="ORF">METZ01_LOCUS317846</name>
</gene>
<dbReference type="Gene3D" id="2.40.128.630">
    <property type="match status" value="1"/>
</dbReference>
<dbReference type="AlphaFoldDB" id="A0A382NZ53"/>
<proteinExistence type="predicted"/>
<dbReference type="Pfam" id="PF13360">
    <property type="entry name" value="PQQ_2"/>
    <property type="match status" value="1"/>
</dbReference>